<reference evidence="1" key="1">
    <citation type="submission" date="2021-05" db="EMBL/GenBank/DDBJ databases">
        <authorList>
            <person name="Scholz U."/>
            <person name="Mascher M."/>
            <person name="Fiebig A."/>
        </authorList>
    </citation>
    <scope>NUCLEOTIDE SEQUENCE [LARGE SCALE GENOMIC DNA]</scope>
</reference>
<sequence length="800" mass="91191">MEGSSADGLLEARGATEVEGATAGQGEGMSGSWRRICDGEGEAATPRKNLIVPSSQPRRNLRMQFRTPQAIKTAKQVENSQLEPDEPPEFPSIQNSHAYELSRMEAQTESTGSSPQPPLPRGRGHPSIPEMGFPKPARVGVGASDCRIPANCEPRPSRNTSSKKSPVKVQKPVRIKRRSSRTTSDVWEYFTHLETEDGPVASCDFCGQVYQCDRNHEKRRKLSLQDVHRFSQEDCRRALAKMIILDEYPFSAVEGEGFRAYSKTLQPQFEPPSRYTVARDCLNLYLEEKAKLKDILTHQRVCLTTDTWTSIQNQNYMSLTVHWINSQWELERKVLNFCFVPDHAGDTLGRMVEECLLEWDIGQVFTLTVDNATSNNTAVDYLKTVIKQYAVSKNEFLHVRCCAHIVNLAVKKGWEGSNPSVAKIRTAVLFAKSSPGRLRLFRKCVKKEKIVEKSLFSLDVDTRWNSTYLMLEDTVPFEKAFKILGDECKYYTPYFSKVGGPPTMEDWLEARKLISVFKLFYNVTLRFSGQQYVTSTTFFHDFLLMHKKIGQLIRGKEQEAGLASMAENMKQKFDKYWNNNDGLNPLLFIAVILDPRYKLKFLEFGFSNIYDQDKAKIFTKKVDDGLRRLFEWYVEVESAANNSEAPHAPLVVDLEECAEDPRKLWASNFKEHLQVIESKAANTELSRYLSELCEKDTDEFDILNWWRRQRNKYPTLSKVAKDVLAVPVSTIASEASFSTGRRVVNPQRSSLSPKMVEALICGQSWLRSSTNKIDIRQTIADLHKYEELAQELGALEFGET</sequence>
<evidence type="ECO:0000313" key="2">
    <source>
        <dbReference type="Proteomes" id="UP001732700"/>
    </source>
</evidence>
<reference evidence="1" key="2">
    <citation type="submission" date="2025-09" db="UniProtKB">
        <authorList>
            <consortium name="EnsemblPlants"/>
        </authorList>
    </citation>
    <scope>IDENTIFICATION</scope>
</reference>
<proteinExistence type="predicted"/>
<accession>A0ACD5TBJ2</accession>
<protein>
    <submittedName>
        <fullName evidence="1">Uncharacterized protein</fullName>
    </submittedName>
</protein>
<keyword evidence="2" id="KW-1185">Reference proteome</keyword>
<dbReference type="EnsemblPlants" id="AVESA.00010b.r2.1AG0024920.1">
    <property type="protein sequence ID" value="AVESA.00010b.r2.1AG0024920.1.CDS"/>
    <property type="gene ID" value="AVESA.00010b.r2.1AG0024920"/>
</dbReference>
<evidence type="ECO:0000313" key="1">
    <source>
        <dbReference type="EnsemblPlants" id="AVESA.00010b.r2.1AG0024920.1.CDS"/>
    </source>
</evidence>
<name>A0ACD5TBJ2_AVESA</name>
<organism evidence="1 2">
    <name type="scientific">Avena sativa</name>
    <name type="common">Oat</name>
    <dbReference type="NCBI Taxonomy" id="4498"/>
    <lineage>
        <taxon>Eukaryota</taxon>
        <taxon>Viridiplantae</taxon>
        <taxon>Streptophyta</taxon>
        <taxon>Embryophyta</taxon>
        <taxon>Tracheophyta</taxon>
        <taxon>Spermatophyta</taxon>
        <taxon>Magnoliopsida</taxon>
        <taxon>Liliopsida</taxon>
        <taxon>Poales</taxon>
        <taxon>Poaceae</taxon>
        <taxon>BOP clade</taxon>
        <taxon>Pooideae</taxon>
        <taxon>Poodae</taxon>
        <taxon>Poeae</taxon>
        <taxon>Poeae Chloroplast Group 1 (Aveneae type)</taxon>
        <taxon>Aveninae</taxon>
        <taxon>Avena</taxon>
    </lineage>
</organism>
<dbReference type="Proteomes" id="UP001732700">
    <property type="component" value="Chromosome 1A"/>
</dbReference>